<feature type="region of interest" description="Disordered" evidence="1">
    <location>
        <begin position="42"/>
        <end position="69"/>
    </location>
</feature>
<evidence type="ECO:0000313" key="2">
    <source>
        <dbReference type="EMBL" id="GBP90739.1"/>
    </source>
</evidence>
<dbReference type="AlphaFoldDB" id="A0A4C1ZUN7"/>
<evidence type="ECO:0000313" key="3">
    <source>
        <dbReference type="Proteomes" id="UP000299102"/>
    </source>
</evidence>
<comment type="caution">
    <text evidence="2">The sequence shown here is derived from an EMBL/GenBank/DDBJ whole genome shotgun (WGS) entry which is preliminary data.</text>
</comment>
<accession>A0A4C1ZUN7</accession>
<gene>
    <name evidence="2" type="ORF">EVAR_26709_1</name>
</gene>
<dbReference type="Proteomes" id="UP000299102">
    <property type="component" value="Unassembled WGS sequence"/>
</dbReference>
<sequence>MSPDELAARGNSHGPRLAMPRACSGVWKRPLVKAKSRLYGLDYSDRSSPSPAAPWTRANCVGRPHAAGH</sequence>
<proteinExistence type="predicted"/>
<dbReference type="EMBL" id="BGZK01002108">
    <property type="protein sequence ID" value="GBP90739.1"/>
    <property type="molecule type" value="Genomic_DNA"/>
</dbReference>
<name>A0A4C1ZUN7_EUMVA</name>
<evidence type="ECO:0000256" key="1">
    <source>
        <dbReference type="SAM" id="MobiDB-lite"/>
    </source>
</evidence>
<organism evidence="2 3">
    <name type="scientific">Eumeta variegata</name>
    <name type="common">Bagworm moth</name>
    <name type="synonym">Eumeta japonica</name>
    <dbReference type="NCBI Taxonomy" id="151549"/>
    <lineage>
        <taxon>Eukaryota</taxon>
        <taxon>Metazoa</taxon>
        <taxon>Ecdysozoa</taxon>
        <taxon>Arthropoda</taxon>
        <taxon>Hexapoda</taxon>
        <taxon>Insecta</taxon>
        <taxon>Pterygota</taxon>
        <taxon>Neoptera</taxon>
        <taxon>Endopterygota</taxon>
        <taxon>Lepidoptera</taxon>
        <taxon>Glossata</taxon>
        <taxon>Ditrysia</taxon>
        <taxon>Tineoidea</taxon>
        <taxon>Psychidae</taxon>
        <taxon>Oiketicinae</taxon>
        <taxon>Eumeta</taxon>
    </lineage>
</organism>
<reference evidence="2 3" key="1">
    <citation type="journal article" date="2019" name="Commun. Biol.">
        <title>The bagworm genome reveals a unique fibroin gene that provides high tensile strength.</title>
        <authorList>
            <person name="Kono N."/>
            <person name="Nakamura H."/>
            <person name="Ohtoshi R."/>
            <person name="Tomita M."/>
            <person name="Numata K."/>
            <person name="Arakawa K."/>
        </authorList>
    </citation>
    <scope>NUCLEOTIDE SEQUENCE [LARGE SCALE GENOMIC DNA]</scope>
</reference>
<keyword evidence="3" id="KW-1185">Reference proteome</keyword>
<protein>
    <submittedName>
        <fullName evidence="2">Uncharacterized protein</fullName>
    </submittedName>
</protein>